<dbReference type="PANTHER" id="PTHR42798:SF6">
    <property type="entry name" value="CELL DIVISION ATP-BINDING PROTEIN FTSE"/>
    <property type="match status" value="1"/>
</dbReference>
<dbReference type="PROSITE" id="PS00211">
    <property type="entry name" value="ABC_TRANSPORTER_1"/>
    <property type="match status" value="1"/>
</dbReference>
<comment type="similarity">
    <text evidence="1">Belongs to the ABC transporter superfamily.</text>
</comment>
<dbReference type="GO" id="GO:0016887">
    <property type="term" value="F:ATP hydrolysis activity"/>
    <property type="evidence" value="ECO:0007669"/>
    <property type="project" value="InterPro"/>
</dbReference>
<evidence type="ECO:0000313" key="6">
    <source>
        <dbReference type="Proteomes" id="UP000515561"/>
    </source>
</evidence>
<evidence type="ECO:0000256" key="3">
    <source>
        <dbReference type="ARBA" id="ARBA00022741"/>
    </source>
</evidence>
<dbReference type="FunFam" id="3.40.50.300:FF:000032">
    <property type="entry name" value="Export ABC transporter ATP-binding protein"/>
    <property type="match status" value="1"/>
</dbReference>
<dbReference type="CDD" id="cd03255">
    <property type="entry name" value="ABC_MJ0796_LolCDE_FtsE"/>
    <property type="match status" value="1"/>
</dbReference>
<dbReference type="InterPro" id="IPR003593">
    <property type="entry name" value="AAA+_ATPase"/>
</dbReference>
<dbReference type="SUPFAM" id="SSF52540">
    <property type="entry name" value="P-loop containing nucleoside triphosphate hydrolases"/>
    <property type="match status" value="1"/>
</dbReference>
<dbReference type="InterPro" id="IPR017871">
    <property type="entry name" value="ABC_transporter-like_CS"/>
</dbReference>
<dbReference type="AlphaFoldDB" id="A0A6S6R007"/>
<dbReference type="GO" id="GO:0005524">
    <property type="term" value="F:ATP binding"/>
    <property type="evidence" value="ECO:0007669"/>
    <property type="project" value="UniProtKB-KW"/>
</dbReference>
<dbReference type="GO" id="GO:0022857">
    <property type="term" value="F:transmembrane transporter activity"/>
    <property type="evidence" value="ECO:0007669"/>
    <property type="project" value="UniProtKB-ARBA"/>
</dbReference>
<dbReference type="RefSeq" id="WP_184092151.1">
    <property type="nucleotide sequence ID" value="NZ_AP023367.1"/>
</dbReference>
<evidence type="ECO:0000313" key="5">
    <source>
        <dbReference type="EMBL" id="BCJ96753.1"/>
    </source>
</evidence>
<dbReference type="InterPro" id="IPR017911">
    <property type="entry name" value="MacB-like_ATP-bd"/>
</dbReference>
<sequence length="238" mass="26074">MEVVLRAEGIEKVYGKKELSVHALKSSSLEIWKGTFHAIIGKSGSGKSTLLHILGGLDKPSGGKVYLEGASMFDLRDKELAILRRRRIGFVFQAFNLLPEHTVLENILMPIHLDGKEIDQEYFGAVIEALGIKGKLNFYPDELSGGERQRVAIARALASKPAILLADEPTGNLDEKTGKEVLTLLKTSSEKFGQTIIMVTHDMEIAKNADRIITIADGHITSVVENRKEAEAKEGGVQ</sequence>
<dbReference type="Pfam" id="PF00005">
    <property type="entry name" value="ABC_tran"/>
    <property type="match status" value="1"/>
</dbReference>
<keyword evidence="6" id="KW-1185">Reference proteome</keyword>
<dbReference type="InterPro" id="IPR003439">
    <property type="entry name" value="ABC_transporter-like_ATP-bd"/>
</dbReference>
<keyword evidence="3" id="KW-0547">Nucleotide-binding</keyword>
<dbReference type="SMART" id="SM00382">
    <property type="entry name" value="AAA"/>
    <property type="match status" value="1"/>
</dbReference>
<gene>
    <name evidence="5" type="ORF">acsn021_43220</name>
</gene>
<dbReference type="Gene3D" id="3.40.50.300">
    <property type="entry name" value="P-loop containing nucleotide triphosphate hydrolases"/>
    <property type="match status" value="1"/>
</dbReference>
<dbReference type="InterPro" id="IPR027417">
    <property type="entry name" value="P-loop_NTPase"/>
</dbReference>
<dbReference type="GO" id="GO:0098796">
    <property type="term" value="C:membrane protein complex"/>
    <property type="evidence" value="ECO:0007669"/>
    <property type="project" value="UniProtKB-ARBA"/>
</dbReference>
<organism evidence="5 6">
    <name type="scientific">Anaerocolumna cellulosilytica</name>
    <dbReference type="NCBI Taxonomy" id="433286"/>
    <lineage>
        <taxon>Bacteria</taxon>
        <taxon>Bacillati</taxon>
        <taxon>Bacillota</taxon>
        <taxon>Clostridia</taxon>
        <taxon>Lachnospirales</taxon>
        <taxon>Lachnospiraceae</taxon>
        <taxon>Anaerocolumna</taxon>
    </lineage>
</organism>
<protein>
    <submittedName>
        <fullName evidence="5">Macrolide ABC transporter ATP-binding protein</fullName>
    </submittedName>
</protein>
<dbReference type="PROSITE" id="PS50893">
    <property type="entry name" value="ABC_TRANSPORTER_2"/>
    <property type="match status" value="1"/>
</dbReference>
<keyword evidence="2" id="KW-0813">Transport</keyword>
<accession>A0A6S6R007</accession>
<name>A0A6S6R007_9FIRM</name>
<reference evidence="5 6" key="1">
    <citation type="journal article" date="2016" name="Int. J. Syst. Evol. Microbiol.">
        <title>Descriptions of Anaerotaenia torta gen. nov., sp. nov. and Anaerocolumna cellulosilytica gen. nov., sp. nov. isolated from a methanogenic reactor of cattle waste.</title>
        <authorList>
            <person name="Uek A."/>
            <person name="Ohtaki Y."/>
            <person name="Kaku N."/>
            <person name="Ueki K."/>
        </authorList>
    </citation>
    <scope>NUCLEOTIDE SEQUENCE [LARGE SCALE GENOMIC DNA]</scope>
    <source>
        <strain evidence="5 6">SN021</strain>
    </source>
</reference>
<evidence type="ECO:0000256" key="1">
    <source>
        <dbReference type="ARBA" id="ARBA00005417"/>
    </source>
</evidence>
<dbReference type="KEGG" id="acel:acsn021_43220"/>
<dbReference type="EMBL" id="AP023367">
    <property type="protein sequence ID" value="BCJ96753.1"/>
    <property type="molecule type" value="Genomic_DNA"/>
</dbReference>
<evidence type="ECO:0000256" key="4">
    <source>
        <dbReference type="ARBA" id="ARBA00022840"/>
    </source>
</evidence>
<evidence type="ECO:0000256" key="2">
    <source>
        <dbReference type="ARBA" id="ARBA00022448"/>
    </source>
</evidence>
<dbReference type="Proteomes" id="UP000515561">
    <property type="component" value="Chromosome"/>
</dbReference>
<keyword evidence="4 5" id="KW-0067">ATP-binding</keyword>
<dbReference type="PANTHER" id="PTHR42798">
    <property type="entry name" value="LIPOPROTEIN-RELEASING SYSTEM ATP-BINDING PROTEIN LOLD"/>
    <property type="match status" value="1"/>
</dbReference>
<proteinExistence type="inferred from homology"/>